<proteinExistence type="predicted"/>
<accession>A0AAD2CNI6</accession>
<organism evidence="1 2">
    <name type="scientific">Cylindrotheca closterium</name>
    <dbReference type="NCBI Taxonomy" id="2856"/>
    <lineage>
        <taxon>Eukaryota</taxon>
        <taxon>Sar</taxon>
        <taxon>Stramenopiles</taxon>
        <taxon>Ochrophyta</taxon>
        <taxon>Bacillariophyta</taxon>
        <taxon>Bacillariophyceae</taxon>
        <taxon>Bacillariophycidae</taxon>
        <taxon>Bacillariales</taxon>
        <taxon>Bacillariaceae</taxon>
        <taxon>Cylindrotheca</taxon>
    </lineage>
</organism>
<gene>
    <name evidence="1" type="ORF">CYCCA115_LOCUS7235</name>
</gene>
<dbReference type="AlphaFoldDB" id="A0AAD2CNI6"/>
<sequence length="532" mass="60477">GLFLFVWIQIVRPTCVRKTCVKSRHHDQSPIARVKTLYLNSFFWNVKTHILSYPNTVHSWVWVDDFLIHGPTQGLQFFLDTAVDCGFLFHPKKLVPPQQVVKCCGFLFDTTAVPCLQILEAKKERALAICDYLIQSLKHKSLGIAVAVGFLESLTEATPRRLGHTHLKEFHTIVHPPGLGNGAAPYYTTTFLNLEVLDKLQWWRQFLTRSEGRFVRGWEAATLVPTFGDGSGTGTGGTMQLPSCDFEMWRGKWKPSIYIFPSVWKELATLKETLLWIKESPHAHQVIGTTVFYFTDTSGVYWIATTGSSRTRSLHKLISEIRLLELDLQCVLQVVHVAGQVLITQGTDGLSRGVLMSALQDIMDSDRLTQAVFDPVPFDMTLVWTHLPQSAHLTQYRSWNQPWTASLCLHQTTVWCPPPELARKRLTFLLNSWVKCPFTTSALLFVPRVVEASWRHMSRYVHELDTIYPNKTNLRFLPLLPIPIVVLYIAPHTLSLNPNSRLDKTPIAARSWHVAQATLMHGLPERVQPQGD</sequence>
<feature type="non-terminal residue" evidence="1">
    <location>
        <position position="1"/>
    </location>
</feature>
<reference evidence="1" key="1">
    <citation type="submission" date="2023-08" db="EMBL/GenBank/DDBJ databases">
        <authorList>
            <person name="Audoor S."/>
            <person name="Bilcke G."/>
        </authorList>
    </citation>
    <scope>NUCLEOTIDE SEQUENCE</scope>
</reference>
<dbReference type="PANTHER" id="PTHR33050">
    <property type="entry name" value="REVERSE TRANSCRIPTASE DOMAIN-CONTAINING PROTEIN"/>
    <property type="match status" value="1"/>
</dbReference>
<dbReference type="InterPro" id="IPR052055">
    <property type="entry name" value="Hepadnavirus_pol/RT"/>
</dbReference>
<keyword evidence="2" id="KW-1185">Reference proteome</keyword>
<name>A0AAD2CNI6_9STRA</name>
<dbReference type="Proteomes" id="UP001295423">
    <property type="component" value="Unassembled WGS sequence"/>
</dbReference>
<evidence type="ECO:0000313" key="1">
    <source>
        <dbReference type="EMBL" id="CAJ1940831.1"/>
    </source>
</evidence>
<evidence type="ECO:0000313" key="2">
    <source>
        <dbReference type="Proteomes" id="UP001295423"/>
    </source>
</evidence>
<dbReference type="PANTHER" id="PTHR33050:SF7">
    <property type="entry name" value="RIBONUCLEASE H"/>
    <property type="match status" value="1"/>
</dbReference>
<dbReference type="EMBL" id="CAKOGP040000965">
    <property type="protein sequence ID" value="CAJ1940831.1"/>
    <property type="molecule type" value="Genomic_DNA"/>
</dbReference>
<comment type="caution">
    <text evidence="1">The sequence shown here is derived from an EMBL/GenBank/DDBJ whole genome shotgun (WGS) entry which is preliminary data.</text>
</comment>
<protein>
    <submittedName>
        <fullName evidence="1">Uncharacterized protein</fullName>
    </submittedName>
</protein>